<sequence length="186" mass="19823">MSKLNKFSAVVVIALFSFLGGIVGGGLSQTYLSDGQAQELNVNQDGVFRQLTADALVVHQIFTSSVDILDKDFNSVGTIQDNGQGGASIFLGSHDKKQKQFKTMLAIGSGSEGCVISLKDVDGDGRIVMGVNKREPSLSFVYNGLSRLTLGTNEVTTSATGDDHTYKGSIFAFDKNNKATDSLPKY</sequence>
<reference evidence="2" key="1">
    <citation type="submission" date="2017-04" db="EMBL/GenBank/DDBJ databases">
        <authorList>
            <person name="Varghese N."/>
            <person name="Submissions S."/>
        </authorList>
    </citation>
    <scope>NUCLEOTIDE SEQUENCE [LARGE SCALE GENOMIC DNA]</scope>
    <source>
        <strain evidence="2">K3S</strain>
    </source>
</reference>
<keyword evidence="2" id="KW-1185">Reference proteome</keyword>
<accession>A0A1X7C3R0</accession>
<evidence type="ECO:0000313" key="2">
    <source>
        <dbReference type="Proteomes" id="UP000192906"/>
    </source>
</evidence>
<evidence type="ECO:0000313" key="1">
    <source>
        <dbReference type="EMBL" id="SME89462.1"/>
    </source>
</evidence>
<protein>
    <submittedName>
        <fullName evidence="1">Uncharacterized protein</fullName>
    </submittedName>
</protein>
<dbReference type="STRING" id="1519643.SAMN06295933_0305"/>
<dbReference type="EMBL" id="FWZU01000001">
    <property type="protein sequence ID" value="SME89462.1"/>
    <property type="molecule type" value="Genomic_DNA"/>
</dbReference>
<name>A0A1X7C3R0_9BACT</name>
<dbReference type="AlphaFoldDB" id="A0A1X7C3R0"/>
<gene>
    <name evidence="1" type="ORF">SAMN06295933_0305</name>
</gene>
<proteinExistence type="predicted"/>
<dbReference type="Proteomes" id="UP000192906">
    <property type="component" value="Unassembled WGS sequence"/>
</dbReference>
<dbReference type="RefSeq" id="WP_085097285.1">
    <property type="nucleotide sequence ID" value="NZ_FWZU01000001.1"/>
</dbReference>
<organism evidence="1 2">
    <name type="scientific">Desulfovibrio gilichinskyi</name>
    <dbReference type="NCBI Taxonomy" id="1519643"/>
    <lineage>
        <taxon>Bacteria</taxon>
        <taxon>Pseudomonadati</taxon>
        <taxon>Thermodesulfobacteriota</taxon>
        <taxon>Desulfovibrionia</taxon>
        <taxon>Desulfovibrionales</taxon>
        <taxon>Desulfovibrionaceae</taxon>
        <taxon>Desulfovibrio</taxon>
    </lineage>
</organism>